<comment type="similarity">
    <text evidence="4">Belongs to the protein kinase superfamily.</text>
</comment>
<evidence type="ECO:0000256" key="2">
    <source>
        <dbReference type="ARBA" id="ARBA00022840"/>
    </source>
</evidence>
<keyword evidence="4" id="KW-0808">Transferase</keyword>
<feature type="domain" description="Protein kinase" evidence="6">
    <location>
        <begin position="121"/>
        <end position="418"/>
    </location>
</feature>
<keyword evidence="8" id="KW-1185">Reference proteome</keyword>
<dbReference type="InterPro" id="IPR011009">
    <property type="entry name" value="Kinase-like_dom_sf"/>
</dbReference>
<name>A0A507C5D5_9FUNG</name>
<dbReference type="InterPro" id="IPR008271">
    <property type="entry name" value="Ser/Thr_kinase_AS"/>
</dbReference>
<proteinExistence type="inferred from homology"/>
<dbReference type="STRING" id="1806994.A0A507C5D5"/>
<dbReference type="EMBL" id="QEAO01000011">
    <property type="protein sequence ID" value="TPX34892.1"/>
    <property type="molecule type" value="Genomic_DNA"/>
</dbReference>
<comment type="caution">
    <text evidence="7">The sequence shown here is derived from an EMBL/GenBank/DDBJ whole genome shotgun (WGS) entry which is preliminary data.</text>
</comment>
<feature type="binding site" evidence="3">
    <location>
        <position position="150"/>
    </location>
    <ligand>
        <name>ATP</name>
        <dbReference type="ChEBI" id="CHEBI:30616"/>
    </ligand>
</feature>
<feature type="compositionally biased region" description="Acidic residues" evidence="5">
    <location>
        <begin position="87"/>
        <end position="101"/>
    </location>
</feature>
<feature type="compositionally biased region" description="Polar residues" evidence="5">
    <location>
        <begin position="53"/>
        <end position="84"/>
    </location>
</feature>
<dbReference type="GO" id="GO:0004674">
    <property type="term" value="F:protein serine/threonine kinase activity"/>
    <property type="evidence" value="ECO:0007669"/>
    <property type="project" value="UniProtKB-KW"/>
</dbReference>
<dbReference type="InterPro" id="IPR000719">
    <property type="entry name" value="Prot_kinase_dom"/>
</dbReference>
<dbReference type="SUPFAM" id="SSF56112">
    <property type="entry name" value="Protein kinase-like (PK-like)"/>
    <property type="match status" value="1"/>
</dbReference>
<dbReference type="RefSeq" id="XP_031025530.1">
    <property type="nucleotide sequence ID" value="XM_031168472.1"/>
</dbReference>
<dbReference type="GO" id="GO:0005524">
    <property type="term" value="F:ATP binding"/>
    <property type="evidence" value="ECO:0007669"/>
    <property type="project" value="UniProtKB-UniRule"/>
</dbReference>
<sequence>MPSQSLTPDADNMASTINESIEMQQQHNHPTTSYTSSSSSLSSLSSYAVYDSPPNTSIPSTPQQAHTTTDNISLEYSEQSSNAGGESESDDVSVTDPDEVTEQVKQQPARIPYLPELLAQYQIGGELGQGGFGYVCEARRRRDSAPVAVKFIFRDKIPSSSWARDADLGVVPMEVFILKNVQHPNIIQYVDSFADANFVYLVTELHGAQWASTKPTPDSPFPTPPEEFVTGTPTSDISIDLPTPSLSRRTSCDLFECIEQYSFFTEEQARHVFRQIASALFHLQSLKIVHRDIKDENLLIDDQFNVKLIDFGSASFIPHDSSRLFDRFLGTIQYAPPEILRGEKYRGPEAEIWSLGCCLYIMLNGEVPFESPHQAIDGHPTPLRSPVSRDCEQLLKWMMDRRASRRATIQQVLAHSWLRI</sequence>
<dbReference type="Gene3D" id="1.10.510.10">
    <property type="entry name" value="Transferase(Phosphotransferase) domain 1"/>
    <property type="match status" value="1"/>
</dbReference>
<dbReference type="GO" id="GO:0005829">
    <property type="term" value="C:cytosol"/>
    <property type="evidence" value="ECO:0007669"/>
    <property type="project" value="TreeGrafter"/>
</dbReference>
<protein>
    <recommendedName>
        <fullName evidence="6">Protein kinase domain-containing protein</fullName>
    </recommendedName>
</protein>
<dbReference type="OrthoDB" id="10252171at2759"/>
<keyword evidence="1 3" id="KW-0547">Nucleotide-binding</keyword>
<dbReference type="GO" id="GO:0035556">
    <property type="term" value="P:intracellular signal transduction"/>
    <property type="evidence" value="ECO:0007669"/>
    <property type="project" value="TreeGrafter"/>
</dbReference>
<dbReference type="PANTHER" id="PTHR24346:SF72">
    <property type="entry name" value="CAMK PROTEIN KINASE"/>
    <property type="match status" value="1"/>
</dbReference>
<keyword evidence="2 3" id="KW-0067">ATP-binding</keyword>
<evidence type="ECO:0000313" key="8">
    <source>
        <dbReference type="Proteomes" id="UP000319731"/>
    </source>
</evidence>
<dbReference type="Pfam" id="PF00069">
    <property type="entry name" value="Pkinase"/>
    <property type="match status" value="2"/>
</dbReference>
<feature type="compositionally biased region" description="Low complexity" evidence="5">
    <location>
        <begin position="31"/>
        <end position="47"/>
    </location>
</feature>
<evidence type="ECO:0000259" key="6">
    <source>
        <dbReference type="PROSITE" id="PS50011"/>
    </source>
</evidence>
<keyword evidence="4" id="KW-0418">Kinase</keyword>
<dbReference type="AlphaFoldDB" id="A0A507C5D5"/>
<dbReference type="GeneID" id="42003769"/>
<evidence type="ECO:0000256" key="1">
    <source>
        <dbReference type="ARBA" id="ARBA00022741"/>
    </source>
</evidence>
<organism evidence="7 8">
    <name type="scientific">Synchytrium microbalum</name>
    <dbReference type="NCBI Taxonomy" id="1806994"/>
    <lineage>
        <taxon>Eukaryota</taxon>
        <taxon>Fungi</taxon>
        <taxon>Fungi incertae sedis</taxon>
        <taxon>Chytridiomycota</taxon>
        <taxon>Chytridiomycota incertae sedis</taxon>
        <taxon>Chytridiomycetes</taxon>
        <taxon>Synchytriales</taxon>
        <taxon>Synchytriaceae</taxon>
        <taxon>Synchytrium</taxon>
    </lineage>
</organism>
<reference evidence="7 8" key="1">
    <citation type="journal article" date="2019" name="Sci. Rep.">
        <title>Comparative genomics of chytrid fungi reveal insights into the obligate biotrophic and pathogenic lifestyle of Synchytrium endobioticum.</title>
        <authorList>
            <person name="van de Vossenberg B.T.L.H."/>
            <person name="Warris S."/>
            <person name="Nguyen H.D.T."/>
            <person name="van Gent-Pelzer M.P.E."/>
            <person name="Joly D.L."/>
            <person name="van de Geest H.C."/>
            <person name="Bonants P.J.M."/>
            <person name="Smith D.S."/>
            <person name="Levesque C.A."/>
            <person name="van der Lee T.A.J."/>
        </authorList>
    </citation>
    <scope>NUCLEOTIDE SEQUENCE [LARGE SCALE GENOMIC DNA]</scope>
    <source>
        <strain evidence="7 8">JEL517</strain>
    </source>
</reference>
<accession>A0A507C5D5</accession>
<dbReference type="PROSITE" id="PS00108">
    <property type="entry name" value="PROTEIN_KINASE_ST"/>
    <property type="match status" value="1"/>
</dbReference>
<dbReference type="InterPro" id="IPR017441">
    <property type="entry name" value="Protein_kinase_ATP_BS"/>
</dbReference>
<dbReference type="Gene3D" id="3.30.200.20">
    <property type="entry name" value="Phosphorylase Kinase, domain 1"/>
    <property type="match status" value="1"/>
</dbReference>
<evidence type="ECO:0000313" key="7">
    <source>
        <dbReference type="EMBL" id="TPX34892.1"/>
    </source>
</evidence>
<evidence type="ECO:0000256" key="4">
    <source>
        <dbReference type="RuleBase" id="RU000304"/>
    </source>
</evidence>
<dbReference type="FunFam" id="3.30.200.20:FF:000314">
    <property type="entry name" value="Serine/threonine protein kinase"/>
    <property type="match status" value="1"/>
</dbReference>
<evidence type="ECO:0000256" key="5">
    <source>
        <dbReference type="SAM" id="MobiDB-lite"/>
    </source>
</evidence>
<keyword evidence="4" id="KW-0723">Serine/threonine-protein kinase</keyword>
<dbReference type="GO" id="GO:0045719">
    <property type="term" value="P:negative regulation of glycogen biosynthetic process"/>
    <property type="evidence" value="ECO:0007669"/>
    <property type="project" value="TreeGrafter"/>
</dbReference>
<dbReference type="Proteomes" id="UP000319731">
    <property type="component" value="Unassembled WGS sequence"/>
</dbReference>
<dbReference type="GO" id="GO:0005634">
    <property type="term" value="C:nucleus"/>
    <property type="evidence" value="ECO:0007669"/>
    <property type="project" value="TreeGrafter"/>
</dbReference>
<dbReference type="PANTHER" id="PTHR24346">
    <property type="entry name" value="MAP/MICROTUBULE AFFINITY-REGULATING KINASE"/>
    <property type="match status" value="1"/>
</dbReference>
<evidence type="ECO:0000256" key="3">
    <source>
        <dbReference type="PROSITE-ProRule" id="PRU10141"/>
    </source>
</evidence>
<feature type="region of interest" description="Disordered" evidence="5">
    <location>
        <begin position="1"/>
        <end position="107"/>
    </location>
</feature>
<dbReference type="PROSITE" id="PS50011">
    <property type="entry name" value="PROTEIN_KINASE_DOM"/>
    <property type="match status" value="1"/>
</dbReference>
<dbReference type="SMART" id="SM00220">
    <property type="entry name" value="S_TKc"/>
    <property type="match status" value="1"/>
</dbReference>
<gene>
    <name evidence="7" type="ORF">SmJEL517_g02544</name>
</gene>
<feature type="compositionally biased region" description="Polar residues" evidence="5">
    <location>
        <begin position="1"/>
        <end position="30"/>
    </location>
</feature>
<dbReference type="PROSITE" id="PS00107">
    <property type="entry name" value="PROTEIN_KINASE_ATP"/>
    <property type="match status" value="1"/>
</dbReference>